<protein>
    <submittedName>
        <fullName evidence="5">Biotin-dependent carboxyltransferase family protein</fullName>
    </submittedName>
</protein>
<evidence type="ECO:0000256" key="3">
    <source>
        <dbReference type="ARBA" id="ARBA00022840"/>
    </source>
</evidence>
<gene>
    <name evidence="5" type="ORF">LVJ83_05200</name>
</gene>
<reference evidence="5 6" key="1">
    <citation type="journal article" date="2022" name="Res Sq">
        <title>Evolution of multicellular longitudinally dividing oral cavity symbionts (Neisseriaceae).</title>
        <authorList>
            <person name="Nyongesa S."/>
            <person name="Weber P."/>
            <person name="Bernet E."/>
            <person name="Pullido F."/>
            <person name="Nieckarz M."/>
            <person name="Delaby M."/>
            <person name="Nieves C."/>
            <person name="Viehboeck T."/>
            <person name="Krause N."/>
            <person name="Rivera-Millot A."/>
            <person name="Nakamura A."/>
            <person name="Vischer N."/>
            <person name="VanNieuwenhze M."/>
            <person name="Brun Y."/>
            <person name="Cava F."/>
            <person name="Bulgheresi S."/>
            <person name="Veyrier F."/>
        </authorList>
    </citation>
    <scope>NUCLEOTIDE SEQUENCE [LARGE SCALE GENOMIC DNA]</scope>
    <source>
        <strain evidence="5 6">CCUG 63373m</strain>
    </source>
</reference>
<sequence length="311" mass="33497">MYMMRVQAVQAIAHIQDLGRFGLRRFGIGHAGAMDTLALQAGNLLLRNPAGAAALEIALGGISVSFTRDTPFCITGALYEAALDGEPVHSYWRYTARRGQTLTLARAVRGMYGYLCVAGGFDVPEILGARSTDLKAAFGGFQGRCVQAGDEIPLGGDARKLPHIGIAPIPLTNRIHALPSSEYYTFTAEAQQALWQQGWVLQSSSNRMGYRLQGSRLALLQPLEMLSHAVAFGSIQVPPSGQPIVLMADTQTTGGYPKIACVAAADLGKLAQVRFGGKIYFQTASTGKAARLLHQNQIYLNQIKRIAKHAR</sequence>
<dbReference type="SMART" id="SM00797">
    <property type="entry name" value="AHS2"/>
    <property type="match status" value="1"/>
</dbReference>
<name>A0ABY4DVW7_9NEIS</name>
<dbReference type="PANTHER" id="PTHR43309">
    <property type="entry name" value="5-OXOPROLINASE SUBUNIT C"/>
    <property type="match status" value="1"/>
</dbReference>
<dbReference type="SUPFAM" id="SSF50891">
    <property type="entry name" value="Cyclophilin-like"/>
    <property type="match status" value="1"/>
</dbReference>
<evidence type="ECO:0000259" key="4">
    <source>
        <dbReference type="SMART" id="SM00797"/>
    </source>
</evidence>
<proteinExistence type="predicted"/>
<evidence type="ECO:0000256" key="2">
    <source>
        <dbReference type="ARBA" id="ARBA00022801"/>
    </source>
</evidence>
<evidence type="ECO:0000313" key="5">
    <source>
        <dbReference type="EMBL" id="UOO82859.1"/>
    </source>
</evidence>
<evidence type="ECO:0000256" key="1">
    <source>
        <dbReference type="ARBA" id="ARBA00022741"/>
    </source>
</evidence>
<keyword evidence="3" id="KW-0067">ATP-binding</keyword>
<dbReference type="NCBIfam" id="TIGR00724">
    <property type="entry name" value="urea_amlyse_rel"/>
    <property type="match status" value="1"/>
</dbReference>
<dbReference type="InterPro" id="IPR052708">
    <property type="entry name" value="PxpC"/>
</dbReference>
<keyword evidence="6" id="KW-1185">Reference proteome</keyword>
<evidence type="ECO:0000313" key="6">
    <source>
        <dbReference type="Proteomes" id="UP000829817"/>
    </source>
</evidence>
<dbReference type="Proteomes" id="UP000829817">
    <property type="component" value="Chromosome"/>
</dbReference>
<feature type="domain" description="Carboxyltransferase" evidence="4">
    <location>
        <begin position="25"/>
        <end position="299"/>
    </location>
</feature>
<keyword evidence="1" id="KW-0547">Nucleotide-binding</keyword>
<dbReference type="InterPro" id="IPR029000">
    <property type="entry name" value="Cyclophilin-like_dom_sf"/>
</dbReference>
<dbReference type="PANTHER" id="PTHR43309:SF3">
    <property type="entry name" value="5-OXOPROLINASE SUBUNIT C"/>
    <property type="match status" value="1"/>
</dbReference>
<dbReference type="Pfam" id="PF02626">
    <property type="entry name" value="CT_A_B"/>
    <property type="match status" value="1"/>
</dbReference>
<dbReference type="EMBL" id="CP091508">
    <property type="protein sequence ID" value="UOO82859.1"/>
    <property type="molecule type" value="Genomic_DNA"/>
</dbReference>
<organism evidence="5 6">
    <name type="scientific">Uruburuella testudinis</name>
    <dbReference type="NCBI Taxonomy" id="1282863"/>
    <lineage>
        <taxon>Bacteria</taxon>
        <taxon>Pseudomonadati</taxon>
        <taxon>Pseudomonadota</taxon>
        <taxon>Betaproteobacteria</taxon>
        <taxon>Neisseriales</taxon>
        <taxon>Neisseriaceae</taxon>
        <taxon>Uruburuella</taxon>
    </lineage>
</organism>
<dbReference type="Gene3D" id="2.40.100.10">
    <property type="entry name" value="Cyclophilin-like"/>
    <property type="match status" value="1"/>
</dbReference>
<dbReference type="InterPro" id="IPR003778">
    <property type="entry name" value="CT_A_B"/>
</dbReference>
<keyword evidence="2" id="KW-0378">Hydrolase</keyword>
<accession>A0ABY4DVW7</accession>